<dbReference type="PANTHER" id="PTHR10264">
    <property type="entry name" value="BAND 7 PROTEIN-RELATED"/>
    <property type="match status" value="1"/>
</dbReference>
<accession>A0A6S6TDP3</accession>
<dbReference type="Pfam" id="PF01145">
    <property type="entry name" value="Band_7"/>
    <property type="match status" value="1"/>
</dbReference>
<dbReference type="GO" id="GO:0005886">
    <property type="term" value="C:plasma membrane"/>
    <property type="evidence" value="ECO:0007669"/>
    <property type="project" value="InterPro"/>
</dbReference>
<evidence type="ECO:0000256" key="1">
    <source>
        <dbReference type="ARBA" id="ARBA00004167"/>
    </source>
</evidence>
<evidence type="ECO:0000259" key="3">
    <source>
        <dbReference type="SMART" id="SM00244"/>
    </source>
</evidence>
<name>A0A6S6TDP3_9BACT</name>
<dbReference type="SUPFAM" id="SSF117892">
    <property type="entry name" value="Band 7/SPFH domain"/>
    <property type="match status" value="1"/>
</dbReference>
<dbReference type="InterPro" id="IPR043202">
    <property type="entry name" value="Band-7_stomatin-like"/>
</dbReference>
<reference evidence="4" key="1">
    <citation type="submission" date="2020-01" db="EMBL/GenBank/DDBJ databases">
        <authorList>
            <person name="Meier V. D."/>
            <person name="Meier V D."/>
        </authorList>
    </citation>
    <scope>NUCLEOTIDE SEQUENCE</scope>
    <source>
        <strain evidence="4">HLG_WM_MAG_05</strain>
    </source>
</reference>
<comment type="similarity">
    <text evidence="2">Belongs to the band 7/mec-2 family.</text>
</comment>
<sequence length="508" mass="59318">MFTIAVKENEKALVYKDEKFKQVLNTGVHKLFHIFQNYKIEKLEVKAQGISNAQKAEALYKDNPTLIEAQFNVVKLEEYERAYVWLDGKLIELLEAGALRLYWKTYDMKVEKVDIRSNYKVSKEHIQYIDALSRVSGVLCSSLSRYKKAFIYVDETLESIVNTGKHYFYIDFYTIDVLEYNTEDKELLIRDKEMLYKKYPALIESVCTVIKLEEDERAYLWINDKFTDLLEVGAFKFYWKEHTVKIEKVNVKETYIINNKHLLELEKLEKSYVNVKKMLVKEYSEGYLYVNEKFESITSEGKHYFYTDFYDINLEAIDMRIKELEINNQELLSSDKVTLRCNLTMYYKITNGQSYLASVDASKEYLYKQLQFAVREYLGAMSIDEILSKQHTLSDEVLEKFYVSCEKIGVKVDGVYIKDIILPGEMREIFNQVIEASKRAEANNIQRREETAATRSLLNTAKLMNDNPALARLKELEALEKITQTIGTLNVYGGLDGVMNGLVDLKGK</sequence>
<protein>
    <recommendedName>
        <fullName evidence="3">Band 7 domain-containing protein</fullName>
    </recommendedName>
</protein>
<evidence type="ECO:0000313" key="4">
    <source>
        <dbReference type="EMBL" id="CAA6821331.1"/>
    </source>
</evidence>
<dbReference type="PANTHER" id="PTHR10264:SF83">
    <property type="entry name" value="BLL5629 PROTEIN"/>
    <property type="match status" value="1"/>
</dbReference>
<dbReference type="AlphaFoldDB" id="A0A6S6TDP3"/>
<dbReference type="EMBL" id="CACVAU010000063">
    <property type="protein sequence ID" value="CAA6821331.1"/>
    <property type="molecule type" value="Genomic_DNA"/>
</dbReference>
<dbReference type="InterPro" id="IPR036013">
    <property type="entry name" value="Band_7/SPFH_dom_sf"/>
</dbReference>
<gene>
    <name evidence="4" type="ORF">HELGO_WM5492</name>
</gene>
<dbReference type="InterPro" id="IPR001107">
    <property type="entry name" value="Band_7"/>
</dbReference>
<comment type="subcellular location">
    <subcellularLocation>
        <location evidence="1">Membrane</location>
        <topology evidence="1">Single-pass membrane protein</topology>
    </subcellularLocation>
</comment>
<dbReference type="CDD" id="cd13438">
    <property type="entry name" value="SPFH_eoslipins_u2"/>
    <property type="match status" value="1"/>
</dbReference>
<evidence type="ECO:0000256" key="2">
    <source>
        <dbReference type="ARBA" id="ARBA00008164"/>
    </source>
</evidence>
<feature type="domain" description="Band 7" evidence="3">
    <location>
        <begin position="278"/>
        <end position="434"/>
    </location>
</feature>
<dbReference type="Gene3D" id="3.30.479.30">
    <property type="entry name" value="Band 7 domain"/>
    <property type="match status" value="1"/>
</dbReference>
<dbReference type="SMART" id="SM00244">
    <property type="entry name" value="PHB"/>
    <property type="match status" value="1"/>
</dbReference>
<organism evidence="4">
    <name type="scientific">uncultured Sulfurovum sp</name>
    <dbReference type="NCBI Taxonomy" id="269237"/>
    <lineage>
        <taxon>Bacteria</taxon>
        <taxon>Pseudomonadati</taxon>
        <taxon>Campylobacterota</taxon>
        <taxon>Epsilonproteobacteria</taxon>
        <taxon>Campylobacterales</taxon>
        <taxon>Sulfurovaceae</taxon>
        <taxon>Sulfurovum</taxon>
        <taxon>environmental samples</taxon>
    </lineage>
</organism>
<proteinExistence type="inferred from homology"/>